<dbReference type="GO" id="GO:0005886">
    <property type="term" value="C:plasma membrane"/>
    <property type="evidence" value="ECO:0007669"/>
    <property type="project" value="UniProtKB-SubCell"/>
</dbReference>
<dbReference type="CDD" id="cd06164">
    <property type="entry name" value="S2P-M50_SpoIVFB_CBS"/>
    <property type="match status" value="1"/>
</dbReference>
<dbReference type="Proteomes" id="UP000230052">
    <property type="component" value="Unassembled WGS sequence"/>
</dbReference>
<feature type="transmembrane region" description="Helical" evidence="14">
    <location>
        <begin position="172"/>
        <end position="193"/>
    </location>
</feature>
<evidence type="ECO:0000256" key="7">
    <source>
        <dbReference type="ARBA" id="ARBA00022737"/>
    </source>
</evidence>
<dbReference type="InterPro" id="IPR008915">
    <property type="entry name" value="Peptidase_M50"/>
</dbReference>
<dbReference type="SMART" id="SM00116">
    <property type="entry name" value="CBS"/>
    <property type="match status" value="2"/>
</dbReference>
<dbReference type="PIRSF" id="PIRSF006404">
    <property type="entry name" value="UCP006404_Pept_M50_CBS"/>
    <property type="match status" value="1"/>
</dbReference>
<organism evidence="19 20">
    <name type="scientific">Candidatus Aquitaenariimonas noxiae</name>
    <dbReference type="NCBI Taxonomy" id="1974741"/>
    <lineage>
        <taxon>Bacteria</taxon>
        <taxon>Pseudomonadati</taxon>
        <taxon>Candidatus Omnitrophota</taxon>
        <taxon>Candidatus Aquitaenariimonas</taxon>
    </lineage>
</organism>
<comment type="subcellular location">
    <subcellularLocation>
        <location evidence="1 14">Cell membrane</location>
        <topology evidence="1 14">Multi-pass membrane protein</topology>
    </subcellularLocation>
</comment>
<keyword evidence="5 14" id="KW-0812">Transmembrane</keyword>
<reference evidence="19 20" key="1">
    <citation type="submission" date="2017-09" db="EMBL/GenBank/DDBJ databases">
        <title>Depth-based differentiation of microbial function through sediment-hosted aquifers and enrichment of novel symbionts in the deep terrestrial subsurface.</title>
        <authorList>
            <person name="Probst A.J."/>
            <person name="Ladd B."/>
            <person name="Jarett J.K."/>
            <person name="Geller-Mcgrath D.E."/>
            <person name="Sieber C.M."/>
            <person name="Emerson J.B."/>
            <person name="Anantharaman K."/>
            <person name="Thomas B.C."/>
            <person name="Malmstrom R."/>
            <person name="Stieglmeier M."/>
            <person name="Klingl A."/>
            <person name="Woyke T."/>
            <person name="Ryan C.M."/>
            <person name="Banfield J.F."/>
        </authorList>
    </citation>
    <scope>NUCLEOTIDE SEQUENCE [LARGE SCALE GENOMIC DNA]</scope>
    <source>
        <strain evidence="19">CG07_land_8_20_14_0_80_42_15</strain>
    </source>
</reference>
<feature type="active site" evidence="15">
    <location>
        <position position="51"/>
    </location>
</feature>
<evidence type="ECO:0000256" key="5">
    <source>
        <dbReference type="ARBA" id="ARBA00022692"/>
    </source>
</evidence>
<dbReference type="PANTHER" id="PTHR39188:SF3">
    <property type="entry name" value="STAGE IV SPORULATION PROTEIN FB"/>
    <property type="match status" value="1"/>
</dbReference>
<dbReference type="EMBL" id="PEWV01000010">
    <property type="protein sequence ID" value="PIU42319.1"/>
    <property type="molecule type" value="Genomic_DNA"/>
</dbReference>
<evidence type="ECO:0000256" key="17">
    <source>
        <dbReference type="PROSITE-ProRule" id="PRU00703"/>
    </source>
</evidence>
<dbReference type="SUPFAM" id="SSF54631">
    <property type="entry name" value="CBS-domain pair"/>
    <property type="match status" value="1"/>
</dbReference>
<evidence type="ECO:0000256" key="9">
    <source>
        <dbReference type="ARBA" id="ARBA00022833"/>
    </source>
</evidence>
<evidence type="ECO:0000256" key="15">
    <source>
        <dbReference type="PIRSR" id="PIRSR006404-1"/>
    </source>
</evidence>
<evidence type="ECO:0000256" key="12">
    <source>
        <dbReference type="ARBA" id="ARBA00023122"/>
    </source>
</evidence>
<dbReference type="PANTHER" id="PTHR39188">
    <property type="entry name" value="MEMBRANE-ASSOCIATED ZINC METALLOPROTEASE M50B"/>
    <property type="match status" value="1"/>
</dbReference>
<comment type="similarity">
    <text evidence="2 14">Belongs to the peptidase M50B family.</text>
</comment>
<protein>
    <recommendedName>
        <fullName evidence="14">Zinc metalloprotease</fullName>
    </recommendedName>
</protein>
<keyword evidence="4 14" id="KW-0645">Protease</keyword>
<gene>
    <name evidence="19" type="ORF">COS99_00855</name>
</gene>
<feature type="transmembrane region" description="Helical" evidence="14">
    <location>
        <begin position="132"/>
        <end position="151"/>
    </location>
</feature>
<feature type="binding site" evidence="16">
    <location>
        <position position="54"/>
    </location>
    <ligand>
        <name>Zn(2+)</name>
        <dbReference type="ChEBI" id="CHEBI:29105"/>
        <note>catalytic</note>
    </ligand>
</feature>
<evidence type="ECO:0000256" key="4">
    <source>
        <dbReference type="ARBA" id="ARBA00022670"/>
    </source>
</evidence>
<evidence type="ECO:0000256" key="1">
    <source>
        <dbReference type="ARBA" id="ARBA00004651"/>
    </source>
</evidence>
<dbReference type="GO" id="GO:0006508">
    <property type="term" value="P:proteolysis"/>
    <property type="evidence" value="ECO:0007669"/>
    <property type="project" value="UniProtKB-KW"/>
</dbReference>
<dbReference type="Pfam" id="PF00571">
    <property type="entry name" value="CBS"/>
    <property type="match status" value="2"/>
</dbReference>
<feature type="transmembrane region" description="Helical" evidence="14">
    <location>
        <begin position="199"/>
        <end position="219"/>
    </location>
</feature>
<dbReference type="PROSITE" id="PS51371">
    <property type="entry name" value="CBS"/>
    <property type="match status" value="2"/>
</dbReference>
<evidence type="ECO:0000256" key="10">
    <source>
        <dbReference type="ARBA" id="ARBA00022989"/>
    </source>
</evidence>
<dbReference type="Pfam" id="PF02163">
    <property type="entry name" value="Peptidase_M50"/>
    <property type="match status" value="2"/>
</dbReference>
<dbReference type="Gene3D" id="3.10.580.10">
    <property type="entry name" value="CBS-domain"/>
    <property type="match status" value="1"/>
</dbReference>
<feature type="domain" description="CBS" evidence="18">
    <location>
        <begin position="296"/>
        <end position="349"/>
    </location>
</feature>
<proteinExistence type="inferred from homology"/>
<keyword evidence="6 14" id="KW-0479">Metal-binding</keyword>
<keyword evidence="9 14" id="KW-0862">Zinc</keyword>
<feature type="binding site" evidence="16">
    <location>
        <position position="50"/>
    </location>
    <ligand>
        <name>Zn(2+)</name>
        <dbReference type="ChEBI" id="CHEBI:29105"/>
        <note>catalytic</note>
    </ligand>
</feature>
<keyword evidence="8 14" id="KW-0378">Hydrolase</keyword>
<feature type="transmembrane region" description="Helical" evidence="14">
    <location>
        <begin position="7"/>
        <end position="28"/>
    </location>
</feature>
<evidence type="ECO:0000256" key="11">
    <source>
        <dbReference type="ARBA" id="ARBA00023049"/>
    </source>
</evidence>
<evidence type="ECO:0000256" key="13">
    <source>
        <dbReference type="ARBA" id="ARBA00023136"/>
    </source>
</evidence>
<dbReference type="AlphaFoldDB" id="A0A2J0KX03"/>
<dbReference type="GO" id="GO:0008237">
    <property type="term" value="F:metallopeptidase activity"/>
    <property type="evidence" value="ECO:0007669"/>
    <property type="project" value="UniProtKB-UniRule"/>
</dbReference>
<dbReference type="InterPro" id="IPR046342">
    <property type="entry name" value="CBS_dom_sf"/>
</dbReference>
<keyword evidence="11 14" id="KW-0482">Metalloprotease</keyword>
<keyword evidence="10 14" id="KW-1133">Transmembrane helix</keyword>
<evidence type="ECO:0000256" key="8">
    <source>
        <dbReference type="ARBA" id="ARBA00022801"/>
    </source>
</evidence>
<feature type="domain" description="CBS" evidence="18">
    <location>
        <begin position="233"/>
        <end position="290"/>
    </location>
</feature>
<keyword evidence="3 14" id="KW-1003">Cell membrane</keyword>
<evidence type="ECO:0000256" key="14">
    <source>
        <dbReference type="PIRNR" id="PIRNR006404"/>
    </source>
</evidence>
<dbReference type="InterPro" id="IPR016483">
    <property type="entry name" value="UCP006404_Pept_M50_CBS"/>
</dbReference>
<keyword evidence="13 14" id="KW-0472">Membrane</keyword>
<comment type="cofactor">
    <cofactor evidence="14 16">
        <name>Zn(2+)</name>
        <dbReference type="ChEBI" id="CHEBI:29105"/>
    </cofactor>
    <text evidence="14 16">Binds 1 zinc ion per subunit.</text>
</comment>
<feature type="transmembrane region" description="Helical" evidence="14">
    <location>
        <begin position="34"/>
        <end position="52"/>
    </location>
</feature>
<feature type="transmembrane region" description="Helical" evidence="14">
    <location>
        <begin position="92"/>
        <end position="112"/>
    </location>
</feature>
<evidence type="ECO:0000256" key="3">
    <source>
        <dbReference type="ARBA" id="ARBA00022475"/>
    </source>
</evidence>
<comment type="caution">
    <text evidence="19">The sequence shown here is derived from an EMBL/GenBank/DDBJ whole genome shotgun (WGS) entry which is preliminary data.</text>
</comment>
<sequence>MKGSIKLFKLFGISINIHITFLILPIIFFTIGGFKGLFVIIAVFVLVTFHELSHSLVAKRHGVVVKEITLLPIGGVASMGSIPEKPQQEFEISIAGPLLNILMAILFFVPLYSLLGQKALFSPSFETWPQAIAYLFWINLMLAGFNLLPAFPMDGGRILRSFLAQRMGYLNATKIAVNFGHIFALIFGFIGLISQPPHILLIIIAVFIYMAASAEETQVESKEILKNFKVKDVLPKDFLTVSPNTTISKVLEIVFHSHQEDFPVVENGALIGFLTSQDIVSNIHKLGIERPVKDIMRKQFPVVTRANSLISVQLMMQEDNIKAIPVVEDGIICGIVSLEDIGRVYSMLR</sequence>
<evidence type="ECO:0000313" key="20">
    <source>
        <dbReference type="Proteomes" id="UP000230052"/>
    </source>
</evidence>
<keyword evidence="7" id="KW-0677">Repeat</keyword>
<dbReference type="InterPro" id="IPR000644">
    <property type="entry name" value="CBS_dom"/>
</dbReference>
<feature type="binding site" evidence="16">
    <location>
        <position position="154"/>
    </location>
    <ligand>
        <name>Zn(2+)</name>
        <dbReference type="ChEBI" id="CHEBI:29105"/>
        <note>catalytic</note>
    </ligand>
</feature>
<dbReference type="GO" id="GO:0046872">
    <property type="term" value="F:metal ion binding"/>
    <property type="evidence" value="ECO:0007669"/>
    <property type="project" value="UniProtKB-UniRule"/>
</dbReference>
<keyword evidence="12 17" id="KW-0129">CBS domain</keyword>
<evidence type="ECO:0000313" key="19">
    <source>
        <dbReference type="EMBL" id="PIU42319.1"/>
    </source>
</evidence>
<evidence type="ECO:0000256" key="16">
    <source>
        <dbReference type="PIRSR" id="PIRSR006404-2"/>
    </source>
</evidence>
<evidence type="ECO:0000259" key="18">
    <source>
        <dbReference type="PROSITE" id="PS51371"/>
    </source>
</evidence>
<name>A0A2J0KX03_9BACT</name>
<evidence type="ECO:0000256" key="2">
    <source>
        <dbReference type="ARBA" id="ARBA00007931"/>
    </source>
</evidence>
<accession>A0A2J0KX03</accession>
<evidence type="ECO:0000256" key="6">
    <source>
        <dbReference type="ARBA" id="ARBA00022723"/>
    </source>
</evidence>